<accession>A0A1M6BLX9</accession>
<evidence type="ECO:0000313" key="3">
    <source>
        <dbReference type="Proteomes" id="UP000183994"/>
    </source>
</evidence>
<feature type="compositionally biased region" description="Basic and acidic residues" evidence="1">
    <location>
        <begin position="37"/>
        <end position="55"/>
    </location>
</feature>
<dbReference type="RefSeq" id="WP_170868220.1">
    <property type="nucleotide sequence ID" value="NZ_FQZU01000001.1"/>
</dbReference>
<sequence>MRPPYSLQTTDKEKGFFASGGQLPQTEKHASGGKLPQTEKHASGGKLPKTEKHASGGKLFEKSLIKNYSMALRAKAWSDLSLLNGPIGNPAPPVLVFGGRRQSSILPVCGAFFVRARLISKLKMICFPFSRSHGSRGNAYLKQLNSCCFPLAEERLSPSFPNAVIGNPAP</sequence>
<reference evidence="3" key="1">
    <citation type="submission" date="2016-11" db="EMBL/GenBank/DDBJ databases">
        <authorList>
            <person name="Varghese N."/>
            <person name="Submissions S."/>
        </authorList>
    </citation>
    <scope>NUCLEOTIDE SEQUENCE [LARGE SCALE GENOMIC DNA]</scope>
    <source>
        <strain evidence="3">DSM 16219</strain>
    </source>
</reference>
<dbReference type="STRING" id="1121393.SAMN02745216_00021"/>
<protein>
    <submittedName>
        <fullName evidence="2">Uncharacterized protein</fullName>
    </submittedName>
</protein>
<feature type="region of interest" description="Disordered" evidence="1">
    <location>
        <begin position="1"/>
        <end position="55"/>
    </location>
</feature>
<keyword evidence="3" id="KW-1185">Reference proteome</keyword>
<dbReference type="EMBL" id="FQZU01000001">
    <property type="protein sequence ID" value="SHI49731.1"/>
    <property type="molecule type" value="Genomic_DNA"/>
</dbReference>
<dbReference type="Proteomes" id="UP000183994">
    <property type="component" value="Unassembled WGS sequence"/>
</dbReference>
<gene>
    <name evidence="2" type="ORF">SAMN02745216_00021</name>
</gene>
<dbReference type="AlphaFoldDB" id="A0A1M6BLX9"/>
<organism evidence="2 3">
    <name type="scientific">Desulfatibacillum alkenivorans DSM 16219</name>
    <dbReference type="NCBI Taxonomy" id="1121393"/>
    <lineage>
        <taxon>Bacteria</taxon>
        <taxon>Pseudomonadati</taxon>
        <taxon>Thermodesulfobacteriota</taxon>
        <taxon>Desulfobacteria</taxon>
        <taxon>Desulfobacterales</taxon>
        <taxon>Desulfatibacillaceae</taxon>
        <taxon>Desulfatibacillum</taxon>
    </lineage>
</organism>
<evidence type="ECO:0000256" key="1">
    <source>
        <dbReference type="SAM" id="MobiDB-lite"/>
    </source>
</evidence>
<evidence type="ECO:0000313" key="2">
    <source>
        <dbReference type="EMBL" id="SHI49731.1"/>
    </source>
</evidence>
<proteinExistence type="predicted"/>
<name>A0A1M6BLX9_9BACT</name>